<reference evidence="2 4" key="1">
    <citation type="submission" date="2017-09" db="EMBL/GenBank/DDBJ databases">
        <title>The diverse metabolic capabilities of V. boronicumulans make it an excellent choice for continued studies on novel biodegradation.</title>
        <authorList>
            <person name="Sun S."/>
        </authorList>
    </citation>
    <scope>NUCLEOTIDE SEQUENCE [LARGE SCALE GENOMIC DNA]</scope>
    <source>
        <strain evidence="2 4">J1</strain>
    </source>
</reference>
<dbReference type="RefSeq" id="WP_062474527.1">
    <property type="nucleotide sequence ID" value="NZ_BKDI01000008.1"/>
</dbReference>
<organism evidence="2 4">
    <name type="scientific">Variovorax boronicumulans</name>
    <dbReference type="NCBI Taxonomy" id="436515"/>
    <lineage>
        <taxon>Bacteria</taxon>
        <taxon>Pseudomonadati</taxon>
        <taxon>Pseudomonadota</taxon>
        <taxon>Betaproteobacteria</taxon>
        <taxon>Burkholderiales</taxon>
        <taxon>Comamonadaceae</taxon>
        <taxon>Variovorax</taxon>
    </lineage>
</organism>
<accession>A0A250DF64</accession>
<reference evidence="3" key="2">
    <citation type="submission" date="2023-07" db="EMBL/GenBank/DDBJ databases">
        <title>Sorghum-associated microbial communities from plants grown in Nebraska, USA.</title>
        <authorList>
            <person name="Schachtman D."/>
        </authorList>
    </citation>
    <scope>NUCLEOTIDE SEQUENCE</scope>
    <source>
        <strain evidence="3">DS2795</strain>
    </source>
</reference>
<dbReference type="EMBL" id="JAUSRR010000005">
    <property type="protein sequence ID" value="MDP9924058.1"/>
    <property type="molecule type" value="Genomic_DNA"/>
</dbReference>
<dbReference type="AlphaFoldDB" id="A0A250DF64"/>
<evidence type="ECO:0000313" key="4">
    <source>
        <dbReference type="Proteomes" id="UP000217154"/>
    </source>
</evidence>
<keyword evidence="1" id="KW-1133">Transmembrane helix</keyword>
<dbReference type="Proteomes" id="UP001244295">
    <property type="component" value="Unassembled WGS sequence"/>
</dbReference>
<gene>
    <name evidence="2" type="ORF">CKY39_06955</name>
    <name evidence="3" type="ORF">J2W25_003090</name>
</gene>
<dbReference type="EMBL" id="CP023284">
    <property type="protein sequence ID" value="ATA52976.1"/>
    <property type="molecule type" value="Genomic_DNA"/>
</dbReference>
<feature type="transmembrane region" description="Helical" evidence="1">
    <location>
        <begin position="12"/>
        <end position="31"/>
    </location>
</feature>
<evidence type="ECO:0008006" key="5">
    <source>
        <dbReference type="Google" id="ProtNLM"/>
    </source>
</evidence>
<name>A0A250DF64_9BURK</name>
<sequence>MTTTTTPAKVWLRFFLFGYFVLMALWIISLTSPVPYGDLTRIGRLSEREFGWRDPPPKVDPVYLASTPIEQADVMVVGDSFSMTHRWQSVLAKAGYRVSTSYWGQYGESLCGDFSQWVHDSGFKGKLVIIESVERLLDMRMRYSERCKDGKTIFPYSAKAEPLIEPDETVPAFAPNWEVQYMTGVVTYYHTWKAKNSPVDTYFDRDTWVRKVPDGCKFFSHRQCDRMPFFQEDEDNGPLTSDTLARMKNFTAAHSTIPLLWMVVPNKTTVYLKPDFSKDFESGFRDAKLGPDLYAFTREKHTQIRDFYFSNDTHMSMHGQLALGERMLAAVREVMPTPPSKSP</sequence>
<proteinExistence type="predicted"/>
<dbReference type="KEGG" id="vbo:CKY39_06955"/>
<keyword evidence="1" id="KW-0472">Membrane</keyword>
<evidence type="ECO:0000313" key="3">
    <source>
        <dbReference type="EMBL" id="MDP9924058.1"/>
    </source>
</evidence>
<protein>
    <recommendedName>
        <fullName evidence="5">AlgX/AlgJ SGNH hydrolase-like domain-containing protein</fullName>
    </recommendedName>
</protein>
<dbReference type="Proteomes" id="UP000217154">
    <property type="component" value="Chromosome"/>
</dbReference>
<evidence type="ECO:0000256" key="1">
    <source>
        <dbReference type="SAM" id="Phobius"/>
    </source>
</evidence>
<keyword evidence="1" id="KW-0812">Transmembrane</keyword>
<evidence type="ECO:0000313" key="2">
    <source>
        <dbReference type="EMBL" id="ATA52976.1"/>
    </source>
</evidence>